<sequence>MSTVAGYVFNLITPSGRVNDFAKAYYHSLDDARAEALLIAQEFMSRAANQGRDISSYYIEICNEARRTLSVVTFRQARE</sequence>
<dbReference type="Proteomes" id="UP000220927">
    <property type="component" value="Plasmid pRapFH23d"/>
</dbReference>
<keyword evidence="2" id="KW-0614">Plasmid</keyword>
<reference evidence="2 3" key="1">
    <citation type="submission" date="2019-01" db="EMBL/GenBank/DDBJ databases">
        <title>Genomic insights into the origins and evolution of symbiotic genes in the Phaseolus vulgaris microsymbionts.</title>
        <authorList>
            <person name="Tong W."/>
        </authorList>
    </citation>
    <scope>NUCLEOTIDE SEQUENCE [LARGE SCALE GENOMIC DNA]</scope>
    <source>
        <strain evidence="2 3">FH23</strain>
        <plasmid evidence="3">prapfh23d</plasmid>
    </source>
</reference>
<protein>
    <recommendedName>
        <fullName evidence="1">DUF6894 domain-containing protein</fullName>
    </recommendedName>
</protein>
<feature type="domain" description="DUF6894" evidence="1">
    <location>
        <begin position="7"/>
        <end position="74"/>
    </location>
</feature>
<evidence type="ECO:0000313" key="3">
    <source>
        <dbReference type="Proteomes" id="UP000220927"/>
    </source>
</evidence>
<dbReference type="EMBL" id="CP035002">
    <property type="protein sequence ID" value="QAS83186.1"/>
    <property type="molecule type" value="Genomic_DNA"/>
</dbReference>
<proteinExistence type="predicted"/>
<keyword evidence="3" id="KW-1185">Reference proteome</keyword>
<accession>A0AAE5WVE0</accession>
<gene>
    <name evidence="2" type="ORF">CO657_36070</name>
</gene>
<dbReference type="RefSeq" id="WP_054185604.1">
    <property type="nucleotide sequence ID" value="NZ_CP035002.1"/>
</dbReference>
<organism evidence="2 3">
    <name type="scientific">Rhizobium acidisoli</name>
    <dbReference type="NCBI Taxonomy" id="1538158"/>
    <lineage>
        <taxon>Bacteria</taxon>
        <taxon>Pseudomonadati</taxon>
        <taxon>Pseudomonadota</taxon>
        <taxon>Alphaproteobacteria</taxon>
        <taxon>Hyphomicrobiales</taxon>
        <taxon>Rhizobiaceae</taxon>
        <taxon>Rhizobium/Agrobacterium group</taxon>
        <taxon>Rhizobium</taxon>
    </lineage>
</organism>
<dbReference type="KEGG" id="rad:CO657_36070"/>
<dbReference type="AlphaFoldDB" id="A0AAE5WVE0"/>
<dbReference type="Pfam" id="PF21834">
    <property type="entry name" value="DUF6894"/>
    <property type="match status" value="1"/>
</dbReference>
<evidence type="ECO:0000259" key="1">
    <source>
        <dbReference type="Pfam" id="PF21834"/>
    </source>
</evidence>
<geneLocation type="plasmid" evidence="3">
    <name>prapfh23d</name>
</geneLocation>
<name>A0AAE5WVE0_9HYPH</name>
<dbReference type="InterPro" id="IPR054189">
    <property type="entry name" value="DUF6894"/>
</dbReference>
<evidence type="ECO:0000313" key="2">
    <source>
        <dbReference type="EMBL" id="QAS83186.1"/>
    </source>
</evidence>